<dbReference type="CTD" id="100036909"/>
<evidence type="ECO:0000259" key="6">
    <source>
        <dbReference type="PROSITE" id="PS50850"/>
    </source>
</evidence>
<evidence type="ECO:0000313" key="12">
    <source>
        <dbReference type="Xenbase" id="XB-GENE-6255873"/>
    </source>
</evidence>
<accession>A1L2P3</accession>
<evidence type="ECO:0000256" key="3">
    <source>
        <dbReference type="ARBA" id="ARBA00022989"/>
    </source>
</evidence>
<evidence type="ECO:0000256" key="2">
    <source>
        <dbReference type="ARBA" id="ARBA00022692"/>
    </source>
</evidence>
<dbReference type="Bgee" id="100036909">
    <property type="expression patterns" value="Expressed in muscle tissue and 19 other cell types or tissues"/>
</dbReference>
<dbReference type="Gene3D" id="1.20.1250.20">
    <property type="entry name" value="MFS general substrate transporter like domains"/>
    <property type="match status" value="2"/>
</dbReference>
<dbReference type="RefSeq" id="NP_001091154.1">
    <property type="nucleotide sequence ID" value="NM_001097685.1"/>
</dbReference>
<dbReference type="KEGG" id="xla:100036909"/>
<dbReference type="InterPro" id="IPR020846">
    <property type="entry name" value="MFS_dom"/>
</dbReference>
<keyword evidence="2 5" id="KW-0812">Transmembrane</keyword>
<keyword evidence="8" id="KW-1185">Reference proteome</keyword>
<feature type="transmembrane region" description="Helical" evidence="5">
    <location>
        <begin position="143"/>
        <end position="163"/>
    </location>
</feature>
<evidence type="ECO:0000256" key="5">
    <source>
        <dbReference type="SAM" id="Phobius"/>
    </source>
</evidence>
<comment type="subcellular location">
    <subcellularLocation>
        <location evidence="1">Membrane</location>
        <topology evidence="1">Multi-pass membrane protein</topology>
    </subcellularLocation>
</comment>
<dbReference type="RefSeq" id="XP_018095293.1">
    <property type="nucleotide sequence ID" value="XM_018239804.2"/>
</dbReference>
<dbReference type="OrthoDB" id="422206at2759"/>
<dbReference type="DNASU" id="100036909"/>
<dbReference type="AGR" id="Xenbase:XB-GENE-6255873"/>
<reference evidence="10 11" key="3">
    <citation type="submission" date="2022-04" db="UniProtKB">
        <authorList>
            <consortium name="RefSeq"/>
        </authorList>
    </citation>
    <scope>IDENTIFICATION</scope>
    <source>
        <strain evidence="10 11">J_2021</strain>
        <tissue evidence="10 11">Erythrocytes</tissue>
    </source>
</reference>
<feature type="transmembrane region" description="Helical" evidence="5">
    <location>
        <begin position="357"/>
        <end position="382"/>
    </location>
</feature>
<reference evidence="7" key="2">
    <citation type="submission" date="2006-12" db="EMBL/GenBank/DDBJ databases">
        <authorList>
            <consortium name="NIH - Xenopus Gene Collection (XGC) project"/>
        </authorList>
    </citation>
    <scope>NUCLEOTIDE SEQUENCE [LARGE SCALE MRNA]</scope>
    <source>
        <tissue evidence="7">Forelimbs and hindlimbs</tissue>
    </source>
</reference>
<dbReference type="AlphaFoldDB" id="A1L2P3"/>
<feature type="transmembrane region" description="Helical" evidence="5">
    <location>
        <begin position="298"/>
        <end position="322"/>
    </location>
</feature>
<dbReference type="PROSITE" id="PS50850">
    <property type="entry name" value="MFS"/>
    <property type="match status" value="1"/>
</dbReference>
<evidence type="ECO:0000313" key="11">
    <source>
        <dbReference type="RefSeq" id="XP_018095294.1"/>
    </source>
</evidence>
<dbReference type="PANTHER" id="PTHR10924:SF6">
    <property type="entry name" value="SOLUTE CARRIER FAMILY 49 MEMBER A3"/>
    <property type="match status" value="1"/>
</dbReference>
<feature type="transmembrane region" description="Helical" evidence="5">
    <location>
        <begin position="264"/>
        <end position="286"/>
    </location>
</feature>
<dbReference type="GO" id="GO:0022857">
    <property type="term" value="F:transmembrane transporter activity"/>
    <property type="evidence" value="ECO:0007669"/>
    <property type="project" value="InterPro"/>
</dbReference>
<dbReference type="GeneID" id="100036909"/>
<protein>
    <submittedName>
        <fullName evidence="7">LOC100036909 protein</fullName>
    </submittedName>
    <submittedName>
        <fullName evidence="9 10 11">Major facilitator superfamily domain containing protein 7</fullName>
    </submittedName>
</protein>
<feature type="transmembrane region" description="Helical" evidence="5">
    <location>
        <begin position="183"/>
        <end position="202"/>
    </location>
</feature>
<dbReference type="Xenbase" id="XB-GENE-6255873">
    <property type="gene designation" value="slc49a3.S"/>
</dbReference>
<dbReference type="InterPro" id="IPR036259">
    <property type="entry name" value="MFS_trans_sf"/>
</dbReference>
<dbReference type="GO" id="GO:0016020">
    <property type="term" value="C:membrane"/>
    <property type="evidence" value="ECO:0000318"/>
    <property type="project" value="GO_Central"/>
</dbReference>
<evidence type="ECO:0000313" key="9">
    <source>
        <dbReference type="RefSeq" id="NP_001091154.1"/>
    </source>
</evidence>
<feature type="transmembrane region" description="Helical" evidence="5">
    <location>
        <begin position="208"/>
        <end position="231"/>
    </location>
</feature>
<organism evidence="7">
    <name type="scientific">Xenopus laevis</name>
    <name type="common">African clawed frog</name>
    <dbReference type="NCBI Taxonomy" id="8355"/>
    <lineage>
        <taxon>Eukaryota</taxon>
        <taxon>Metazoa</taxon>
        <taxon>Chordata</taxon>
        <taxon>Craniata</taxon>
        <taxon>Vertebrata</taxon>
        <taxon>Euteleostomi</taxon>
        <taxon>Amphibia</taxon>
        <taxon>Batrachia</taxon>
        <taxon>Anura</taxon>
        <taxon>Pipoidea</taxon>
        <taxon>Pipidae</taxon>
        <taxon>Xenopodinae</taxon>
        <taxon>Xenopus</taxon>
        <taxon>Xenopus</taxon>
    </lineage>
</organism>
<keyword evidence="3 5" id="KW-1133">Transmembrane helix</keyword>
<reference evidence="9" key="1">
    <citation type="journal article" date="2002" name="Dev. Dyn.">
        <title>Genetic and genomic tools for Xenopus research: The NIH Xenopus initiative.</title>
        <authorList>
            <person name="Klein S.L."/>
            <person name="Strausberg R.L."/>
            <person name="Wagner L."/>
            <person name="Pontius J."/>
            <person name="Clifton S.W."/>
            <person name="Richardson P."/>
        </authorList>
    </citation>
    <scope>NUCLEOTIDE SEQUENCE</scope>
</reference>
<dbReference type="RefSeq" id="XP_018095294.1">
    <property type="nucleotide sequence ID" value="XM_018239805.2"/>
</dbReference>
<dbReference type="CDD" id="cd17399">
    <property type="entry name" value="MFS_MFSD7"/>
    <property type="match status" value="1"/>
</dbReference>
<dbReference type="InterPro" id="IPR011701">
    <property type="entry name" value="MFS"/>
</dbReference>
<sequence length="484" mass="52557">MAEEELLGSEEHTENKDEDLTHNGDIIVSNGDRCRLRTYKRRWLVLGAICLLSCTNAMLWISFAPVADVTASFFKCSLDVVNYLSLVYLIIAIPVGFGASWLIDTLGLKCAIIFSSWLNMIGSIIRCAAVVPYLNPSGTHTGIYYLFTGQSLCAIAQPLVLFVPAKLAAVWFPDHQRATANMIASMANPLGVLLANVISPIVVTKEEYITHMLGIYAVPAVAACVLATAGIREKSPPTPPSASAFNTTSEPFISGIKQLVTNKAYIILMLCFGAGIGIFTAISSFLEQILCFRGYSNLFAGVCGALLIFFGFIGALVCGLYVDRTKKFKEVVKICFALTALTSIAFALVINFRDQTILVACACSLLGLFGFAISPIAMELAVECSYPVGEGSSTGLAFISGQIQGIIYMILFQKLTRPFAPSEPSPCGIHQTEIYDWSISMLVMAALCTFGSCIFIIFFHTDYKRLRAERNLNILKEELDGSAT</sequence>
<name>A1L2P3_XENLA</name>
<feature type="transmembrane region" description="Helical" evidence="5">
    <location>
        <begin position="83"/>
        <end position="103"/>
    </location>
</feature>
<dbReference type="Pfam" id="PF07690">
    <property type="entry name" value="MFS_1"/>
    <property type="match status" value="1"/>
</dbReference>
<evidence type="ECO:0000313" key="10">
    <source>
        <dbReference type="RefSeq" id="XP_018095293.1"/>
    </source>
</evidence>
<dbReference type="EMBL" id="BC129637">
    <property type="protein sequence ID" value="AAI29638.1"/>
    <property type="molecule type" value="mRNA"/>
</dbReference>
<feature type="transmembrane region" description="Helical" evidence="5">
    <location>
        <begin position="334"/>
        <end position="351"/>
    </location>
</feature>
<feature type="transmembrane region" description="Helical" evidence="5">
    <location>
        <begin position="43"/>
        <end position="63"/>
    </location>
</feature>
<evidence type="ECO:0000313" key="7">
    <source>
        <dbReference type="EMBL" id="AAI29638.1"/>
    </source>
</evidence>
<evidence type="ECO:0000256" key="1">
    <source>
        <dbReference type="ARBA" id="ARBA00004141"/>
    </source>
</evidence>
<dbReference type="Proteomes" id="UP000186698">
    <property type="component" value="Chromosome 1S"/>
</dbReference>
<feature type="domain" description="Major facilitator superfamily (MFS) profile" evidence="6">
    <location>
        <begin position="42"/>
        <end position="464"/>
    </location>
</feature>
<dbReference type="SUPFAM" id="SSF103473">
    <property type="entry name" value="MFS general substrate transporter"/>
    <property type="match status" value="1"/>
</dbReference>
<evidence type="ECO:0000313" key="8">
    <source>
        <dbReference type="Proteomes" id="UP000186698"/>
    </source>
</evidence>
<proteinExistence type="evidence at transcript level"/>
<dbReference type="PANTHER" id="PTHR10924">
    <property type="entry name" value="MAJOR FACILITATOR SUPERFAMILY PROTEIN-RELATED"/>
    <property type="match status" value="1"/>
</dbReference>
<feature type="transmembrane region" description="Helical" evidence="5">
    <location>
        <begin position="439"/>
        <end position="460"/>
    </location>
</feature>
<dbReference type="InterPro" id="IPR049680">
    <property type="entry name" value="FLVCR1-2_SLC49-like"/>
</dbReference>
<gene>
    <name evidence="9 10 11 12" type="primary">slc49a3.S</name>
    <name evidence="7" type="synonym">LOC100036909</name>
    <name evidence="11" type="synonym">lp2561</name>
    <name evidence="10 11" type="synonym">mfsd7</name>
    <name evidence="11" type="synonym">mfsd7.S</name>
    <name evidence="12" type="synonym">slc49a3</name>
</gene>
<evidence type="ECO:0000256" key="4">
    <source>
        <dbReference type="ARBA" id="ARBA00023136"/>
    </source>
</evidence>
<keyword evidence="4 5" id="KW-0472">Membrane</keyword>